<protein>
    <submittedName>
        <fullName evidence="2">Helix-turn-helix domain-containing protein</fullName>
    </submittedName>
</protein>
<comment type="caution">
    <text evidence="2">The sequence shown here is derived from an EMBL/GenBank/DDBJ whole genome shotgun (WGS) entry which is preliminary data.</text>
</comment>
<dbReference type="RefSeq" id="WP_194929435.1">
    <property type="nucleotide sequence ID" value="NZ_JADLZT010000001.1"/>
</dbReference>
<evidence type="ECO:0000313" key="2">
    <source>
        <dbReference type="EMBL" id="MBF6022856.1"/>
    </source>
</evidence>
<dbReference type="InterPro" id="IPR010093">
    <property type="entry name" value="SinI_DNA-bd"/>
</dbReference>
<sequence length="82" mass="9377">MEHTKLPELVYRIDEAATRLKIGRSTFYRLVSRGDISLIKIGGGSFVSETELQRFIDKQEKQAVRQGSPLKALLRSVEEQRT</sequence>
<reference evidence="2 3" key="1">
    <citation type="submission" date="2020-11" db="EMBL/GenBank/DDBJ databases">
        <title>Draft Genome Sequence and Secondary Metabolite Biosynthetic Potential of the Lysobacter niastensis Type strain DSM 18481.</title>
        <authorList>
            <person name="Turrini P."/>
            <person name="Artuso I."/>
            <person name="Tescari M."/>
            <person name="Lugli G.A."/>
            <person name="Frangipani E."/>
            <person name="Ventura M."/>
            <person name="Visca P."/>
        </authorList>
    </citation>
    <scope>NUCLEOTIDE SEQUENCE [LARGE SCALE GENOMIC DNA]</scope>
    <source>
        <strain evidence="2 3">DSM 18481</strain>
    </source>
</reference>
<dbReference type="EMBL" id="JADLZT010000001">
    <property type="protein sequence ID" value="MBF6022856.1"/>
    <property type="molecule type" value="Genomic_DNA"/>
</dbReference>
<accession>A0ABS0B2Z5</accession>
<evidence type="ECO:0000259" key="1">
    <source>
        <dbReference type="Pfam" id="PF12728"/>
    </source>
</evidence>
<dbReference type="InterPro" id="IPR041657">
    <property type="entry name" value="HTH_17"/>
</dbReference>
<keyword evidence="3" id="KW-1185">Reference proteome</keyword>
<evidence type="ECO:0000313" key="3">
    <source>
        <dbReference type="Proteomes" id="UP001429984"/>
    </source>
</evidence>
<gene>
    <name evidence="2" type="ORF">IU514_02325</name>
</gene>
<dbReference type="Proteomes" id="UP001429984">
    <property type="component" value="Unassembled WGS sequence"/>
</dbReference>
<feature type="domain" description="Helix-turn-helix" evidence="1">
    <location>
        <begin position="10"/>
        <end position="59"/>
    </location>
</feature>
<name>A0ABS0B2Z5_9GAMM</name>
<dbReference type="NCBIfam" id="TIGR01764">
    <property type="entry name" value="excise"/>
    <property type="match status" value="1"/>
</dbReference>
<proteinExistence type="predicted"/>
<organism evidence="2 3">
    <name type="scientific">Lysobacter niastensis</name>
    <dbReference type="NCBI Taxonomy" id="380629"/>
    <lineage>
        <taxon>Bacteria</taxon>
        <taxon>Pseudomonadati</taxon>
        <taxon>Pseudomonadota</taxon>
        <taxon>Gammaproteobacteria</taxon>
        <taxon>Lysobacterales</taxon>
        <taxon>Lysobacteraceae</taxon>
        <taxon>Lysobacter</taxon>
    </lineage>
</organism>
<dbReference type="Pfam" id="PF12728">
    <property type="entry name" value="HTH_17"/>
    <property type="match status" value="1"/>
</dbReference>